<evidence type="ECO:0000256" key="3">
    <source>
        <dbReference type="ARBA" id="ARBA00022837"/>
    </source>
</evidence>
<gene>
    <name evidence="7" type="ORF">VB776_07460</name>
</gene>
<dbReference type="InterPro" id="IPR019563">
    <property type="entry name" value="GH97_catalytic"/>
</dbReference>
<accession>A0ABU5S2Q0</accession>
<evidence type="ECO:0000256" key="2">
    <source>
        <dbReference type="ARBA" id="ARBA00011245"/>
    </source>
</evidence>
<dbReference type="Pfam" id="PF14508">
    <property type="entry name" value="GH97_N"/>
    <property type="match status" value="1"/>
</dbReference>
<dbReference type="InterPro" id="IPR029483">
    <property type="entry name" value="GH97_C"/>
</dbReference>
<dbReference type="PANTHER" id="PTHR35803:SF3">
    <property type="entry name" value="ALPHA-GLUCOSIDASE"/>
    <property type="match status" value="1"/>
</dbReference>
<dbReference type="InterPro" id="IPR013785">
    <property type="entry name" value="Aldolase_TIM"/>
</dbReference>
<feature type="domain" description="Glycosyl-hydrolase 97 N-terminal" evidence="5">
    <location>
        <begin position="30"/>
        <end position="263"/>
    </location>
</feature>
<dbReference type="SUPFAM" id="SSF51445">
    <property type="entry name" value="(Trans)glycosidases"/>
    <property type="match status" value="1"/>
</dbReference>
<name>A0ABU5S2Q0_9BACT</name>
<evidence type="ECO:0000259" key="6">
    <source>
        <dbReference type="Pfam" id="PF14509"/>
    </source>
</evidence>
<evidence type="ECO:0000313" key="8">
    <source>
        <dbReference type="Proteomes" id="UP001303899"/>
    </source>
</evidence>
<keyword evidence="3" id="KW-0106">Calcium</keyword>
<comment type="cofactor">
    <cofactor evidence="1">
        <name>Ca(2+)</name>
        <dbReference type="ChEBI" id="CHEBI:29108"/>
    </cofactor>
</comment>
<dbReference type="Pfam" id="PF10566">
    <property type="entry name" value="Glyco_hydro_97"/>
    <property type="match status" value="1"/>
</dbReference>
<dbReference type="InterPro" id="IPR014718">
    <property type="entry name" value="GH-type_carb-bd"/>
</dbReference>
<evidence type="ECO:0000259" key="4">
    <source>
        <dbReference type="Pfam" id="PF10566"/>
    </source>
</evidence>
<dbReference type="InterPro" id="IPR017853">
    <property type="entry name" value="GH"/>
</dbReference>
<keyword evidence="8" id="KW-1185">Reference proteome</keyword>
<comment type="caution">
    <text evidence="7">The sequence shown here is derived from an EMBL/GenBank/DDBJ whole genome shotgun (WGS) entry which is preliminary data.</text>
</comment>
<dbReference type="GO" id="GO:0016787">
    <property type="term" value="F:hydrolase activity"/>
    <property type="evidence" value="ECO:0007669"/>
    <property type="project" value="UniProtKB-KW"/>
</dbReference>
<protein>
    <submittedName>
        <fullName evidence="7">Glycoside hydrolase family 97 catalytic domain-containing protein</fullName>
    </submittedName>
</protein>
<evidence type="ECO:0000259" key="5">
    <source>
        <dbReference type="Pfam" id="PF14508"/>
    </source>
</evidence>
<evidence type="ECO:0000313" key="7">
    <source>
        <dbReference type="EMBL" id="MEA5402745.1"/>
    </source>
</evidence>
<dbReference type="RefSeq" id="WP_323327594.1">
    <property type="nucleotide sequence ID" value="NZ_JAYGIL010000007.1"/>
</dbReference>
<feature type="domain" description="Glycosyl-hydrolase 97 C-terminal oligomerisation" evidence="6">
    <location>
        <begin position="513"/>
        <end position="604"/>
    </location>
</feature>
<dbReference type="Proteomes" id="UP001303899">
    <property type="component" value="Unassembled WGS sequence"/>
</dbReference>
<sequence length="609" mass="68848">MKLSIKKILIVLIFFVAGNNVTYGQSYELGSPSKDTKLIVKVNSEKELVYSIEQKGSPILAWSDLGLQLKKKVIGRNIRVQKQKKRSVKQQLAWTLGENSTITNHFNELTLFCQSSGIDFQVVFRAFNGSIAFRYIVPKQTQLVSEEIQKELSTFNFTDNYTLYQYNQESVFTPLAIDSLIKTCDFPATLVSQKYYVSIGEAENNSYTKAELTKGKLANSLAVAFLKDSVRLTTDLATPWRTVSIANNAIGLHQFSDLPYRLSKRFGDTIPTWIKPGKVVRLSLNTQDGITGIDFAAAHNFQYILFDAGWYGPEFRSASDPTQIIPELDLHRVIQYGKEKGIGVILYVNKVGLRAHLDEILPLYKKWGVAGFKFGFVDGLSQEGIVWLNNAIKKTLDYGFILNIHDNYKPTGLSHTYPNLLTQEGIRGNENAPDAYHNMVLPFTRFLAGAADYTYCYPNSVKSFANKLLVSKGQQLALSVVYFSPLQAIFWYGNPADYTNETEIEFFKYVPTVWDESHYLQGEIGKYISVARRKGTTWYLGNATGFSDWEGNLSLDFLTSNKTYKMTIFEDDETKGIRKRVLEVKKGYQLAINLKAKGGQAITLEEVNR</sequence>
<feature type="domain" description="Glycosyl-hydrolase 97 catalytic" evidence="4">
    <location>
        <begin position="282"/>
        <end position="426"/>
    </location>
</feature>
<dbReference type="Gene3D" id="2.70.98.10">
    <property type="match status" value="1"/>
</dbReference>
<proteinExistence type="predicted"/>
<organism evidence="7 8">
    <name type="scientific">Arcicella gelida</name>
    <dbReference type="NCBI Taxonomy" id="2984195"/>
    <lineage>
        <taxon>Bacteria</taxon>
        <taxon>Pseudomonadati</taxon>
        <taxon>Bacteroidota</taxon>
        <taxon>Cytophagia</taxon>
        <taxon>Cytophagales</taxon>
        <taxon>Flectobacillaceae</taxon>
        <taxon>Arcicella</taxon>
    </lineage>
</organism>
<dbReference type="InterPro" id="IPR029486">
    <property type="entry name" value="GH97_N"/>
</dbReference>
<dbReference type="InterPro" id="IPR052720">
    <property type="entry name" value="Glycosyl_hydrolase_97"/>
</dbReference>
<comment type="subunit">
    <text evidence="2">Monomer.</text>
</comment>
<dbReference type="PANTHER" id="PTHR35803">
    <property type="entry name" value="GLUCAN 1,4-ALPHA-GLUCOSIDASE SUSB-RELATED"/>
    <property type="match status" value="1"/>
</dbReference>
<reference evidence="7 8" key="1">
    <citation type="submission" date="2023-12" db="EMBL/GenBank/DDBJ databases">
        <title>Novel species of the genus Arcicella isolated from rivers.</title>
        <authorList>
            <person name="Lu H."/>
        </authorList>
    </citation>
    <scope>NUCLEOTIDE SEQUENCE [LARGE SCALE GENOMIC DNA]</scope>
    <source>
        <strain evidence="7 8">DC2W</strain>
    </source>
</reference>
<evidence type="ECO:0000256" key="1">
    <source>
        <dbReference type="ARBA" id="ARBA00001913"/>
    </source>
</evidence>
<dbReference type="Pfam" id="PF14509">
    <property type="entry name" value="GH97_C"/>
    <property type="match status" value="1"/>
</dbReference>
<dbReference type="Gene3D" id="3.20.20.70">
    <property type="entry name" value="Aldolase class I"/>
    <property type="match status" value="1"/>
</dbReference>
<keyword evidence="7" id="KW-0378">Hydrolase</keyword>
<dbReference type="EMBL" id="JAYGIL010000007">
    <property type="protein sequence ID" value="MEA5402745.1"/>
    <property type="molecule type" value="Genomic_DNA"/>
</dbReference>